<dbReference type="RefSeq" id="WP_344795539.1">
    <property type="nucleotide sequence ID" value="NZ_BAABBN010000004.1"/>
</dbReference>
<keyword evidence="3" id="KW-1185">Reference proteome</keyword>
<accession>A0ABP7M5Z1</accession>
<name>A0ABP7M5Z1_9GAMM</name>
<reference evidence="3" key="1">
    <citation type="journal article" date="2019" name="Int. J. Syst. Evol. Microbiol.">
        <title>The Global Catalogue of Microorganisms (GCM) 10K type strain sequencing project: providing services to taxonomists for standard genome sequencing and annotation.</title>
        <authorList>
            <consortium name="The Broad Institute Genomics Platform"/>
            <consortium name="The Broad Institute Genome Sequencing Center for Infectious Disease"/>
            <person name="Wu L."/>
            <person name="Ma J."/>
        </authorList>
    </citation>
    <scope>NUCLEOTIDE SEQUENCE [LARGE SCALE GENOMIC DNA]</scope>
    <source>
        <strain evidence="3">JCM 17551</strain>
    </source>
</reference>
<dbReference type="Proteomes" id="UP001501565">
    <property type="component" value="Unassembled WGS sequence"/>
</dbReference>
<protein>
    <submittedName>
        <fullName evidence="2">Uncharacterized protein</fullName>
    </submittedName>
</protein>
<comment type="caution">
    <text evidence="2">The sequence shown here is derived from an EMBL/GenBank/DDBJ whole genome shotgun (WGS) entry which is preliminary data.</text>
</comment>
<gene>
    <name evidence="2" type="ORF">GCM10022277_07010</name>
</gene>
<proteinExistence type="predicted"/>
<evidence type="ECO:0000313" key="2">
    <source>
        <dbReference type="EMBL" id="GAA3915051.1"/>
    </source>
</evidence>
<evidence type="ECO:0000313" key="3">
    <source>
        <dbReference type="Proteomes" id="UP001501565"/>
    </source>
</evidence>
<feature type="signal peptide" evidence="1">
    <location>
        <begin position="1"/>
        <end position="21"/>
    </location>
</feature>
<keyword evidence="1" id="KW-0732">Signal</keyword>
<organism evidence="2 3">
    <name type="scientific">Litoribacillus peritrichatus</name>
    <dbReference type="NCBI Taxonomy" id="718191"/>
    <lineage>
        <taxon>Bacteria</taxon>
        <taxon>Pseudomonadati</taxon>
        <taxon>Pseudomonadota</taxon>
        <taxon>Gammaproteobacteria</taxon>
        <taxon>Oceanospirillales</taxon>
        <taxon>Oceanospirillaceae</taxon>
        <taxon>Litoribacillus</taxon>
    </lineage>
</organism>
<dbReference type="EMBL" id="BAABBN010000004">
    <property type="protein sequence ID" value="GAA3915051.1"/>
    <property type="molecule type" value="Genomic_DNA"/>
</dbReference>
<sequence>MYKLRYVLFFSYLTFTIGSHADNCVPYNCAEENPSHCSMTIYAPKGHKVKITEATAKNGSAWQQEKIAELLDIGKIYTVERTIVDRSSTAVILSEVKDIRFNSVNFVDVCVLPENIKESHPDWIRYNAKK</sequence>
<feature type="chain" id="PRO_5047203565" evidence="1">
    <location>
        <begin position="22"/>
        <end position="130"/>
    </location>
</feature>
<evidence type="ECO:0000256" key="1">
    <source>
        <dbReference type="SAM" id="SignalP"/>
    </source>
</evidence>